<reference evidence="2 3" key="1">
    <citation type="journal article" date="2024" name="J Genomics">
        <title>Draft genome sequencing and assembly of Favolaschia claudopus CIRM-BRFM 2984 isolated from oak limbs.</title>
        <authorList>
            <person name="Navarro D."/>
            <person name="Drula E."/>
            <person name="Chaduli D."/>
            <person name="Cazenave R."/>
            <person name="Ahrendt S."/>
            <person name="Wang J."/>
            <person name="Lipzen A."/>
            <person name="Daum C."/>
            <person name="Barry K."/>
            <person name="Grigoriev I.V."/>
            <person name="Favel A."/>
            <person name="Rosso M.N."/>
            <person name="Martin F."/>
        </authorList>
    </citation>
    <scope>NUCLEOTIDE SEQUENCE [LARGE SCALE GENOMIC DNA]</scope>
    <source>
        <strain evidence="2 3">CIRM-BRFM 2984</strain>
    </source>
</reference>
<evidence type="ECO:0000313" key="3">
    <source>
        <dbReference type="Proteomes" id="UP001362999"/>
    </source>
</evidence>
<sequence length="331" mass="38175">MNLQANGRAGTDLVPELVEDRKAQLRVNWEGVGEEFETCGEMGDHRDEIESTNLYAVRETYVASKEMQGALRKEGGVLNEGYIGRALERWWCCCQSSIRGVGDAKGARRERRDWWEGRRHGVAMSKARNRRCVCLERFKMSEGLRKGGLRPGWHRLLRSRRGGCGERGSEVERVTKLSCNDSRSVQWLSLAGLCNGRRKERNMRTHLEFSIPTRKSGPQRLRKKRLRVAANDKREFGGDVLRGRHADATRRKRRARVARAGTRKSGETPNIKRRRGRVWWEGEECSWKVPMKGSLNKEHLEEVGIERKAMAKAKAKKRRGGKREYKDYVKE</sequence>
<feature type="region of interest" description="Disordered" evidence="1">
    <location>
        <begin position="312"/>
        <end position="331"/>
    </location>
</feature>
<protein>
    <submittedName>
        <fullName evidence="2">Uncharacterized protein</fullName>
    </submittedName>
</protein>
<keyword evidence="3" id="KW-1185">Reference proteome</keyword>
<accession>A0AAV9Z261</accession>
<proteinExistence type="predicted"/>
<dbReference type="EMBL" id="JAWWNJ010000235">
    <property type="protein sequence ID" value="KAK6969067.1"/>
    <property type="molecule type" value="Genomic_DNA"/>
</dbReference>
<feature type="compositionally biased region" description="Basic and acidic residues" evidence="1">
    <location>
        <begin position="322"/>
        <end position="331"/>
    </location>
</feature>
<dbReference type="Proteomes" id="UP001362999">
    <property type="component" value="Unassembled WGS sequence"/>
</dbReference>
<organism evidence="2 3">
    <name type="scientific">Favolaschia claudopus</name>
    <dbReference type="NCBI Taxonomy" id="2862362"/>
    <lineage>
        <taxon>Eukaryota</taxon>
        <taxon>Fungi</taxon>
        <taxon>Dikarya</taxon>
        <taxon>Basidiomycota</taxon>
        <taxon>Agaricomycotina</taxon>
        <taxon>Agaricomycetes</taxon>
        <taxon>Agaricomycetidae</taxon>
        <taxon>Agaricales</taxon>
        <taxon>Marasmiineae</taxon>
        <taxon>Mycenaceae</taxon>
        <taxon>Favolaschia</taxon>
    </lineage>
</organism>
<name>A0AAV9Z261_9AGAR</name>
<comment type="caution">
    <text evidence="2">The sequence shown here is derived from an EMBL/GenBank/DDBJ whole genome shotgun (WGS) entry which is preliminary data.</text>
</comment>
<dbReference type="AlphaFoldDB" id="A0AAV9Z261"/>
<evidence type="ECO:0000256" key="1">
    <source>
        <dbReference type="SAM" id="MobiDB-lite"/>
    </source>
</evidence>
<gene>
    <name evidence="2" type="ORF">R3P38DRAFT_2815009</name>
</gene>
<feature type="compositionally biased region" description="Basic residues" evidence="1">
    <location>
        <begin position="312"/>
        <end position="321"/>
    </location>
</feature>
<evidence type="ECO:0000313" key="2">
    <source>
        <dbReference type="EMBL" id="KAK6969067.1"/>
    </source>
</evidence>